<feature type="chain" id="PRO_5017306668" evidence="1">
    <location>
        <begin position="31"/>
        <end position="894"/>
    </location>
</feature>
<dbReference type="OrthoDB" id="127762at2"/>
<organism evidence="3 4">
    <name type="scientific">Chryseolinea soli</name>
    <dbReference type="NCBI Taxonomy" id="2321403"/>
    <lineage>
        <taxon>Bacteria</taxon>
        <taxon>Pseudomonadati</taxon>
        <taxon>Bacteroidota</taxon>
        <taxon>Cytophagia</taxon>
        <taxon>Cytophagales</taxon>
        <taxon>Fulvivirgaceae</taxon>
        <taxon>Chryseolinea</taxon>
    </lineage>
</organism>
<dbReference type="InterPro" id="IPR008964">
    <property type="entry name" value="Invasin/intimin_cell_adhesion"/>
</dbReference>
<evidence type="ECO:0000256" key="1">
    <source>
        <dbReference type="SAM" id="SignalP"/>
    </source>
</evidence>
<dbReference type="SUPFAM" id="SSF49373">
    <property type="entry name" value="Invasin/intimin cell-adhesion fragments"/>
    <property type="match status" value="2"/>
</dbReference>
<dbReference type="PANTHER" id="PTHR36842:SF1">
    <property type="entry name" value="PROTEIN TOLB"/>
    <property type="match status" value="1"/>
</dbReference>
<dbReference type="RefSeq" id="WP_119755144.1">
    <property type="nucleotide sequence ID" value="NZ_CP032382.1"/>
</dbReference>
<dbReference type="Pfam" id="PF18962">
    <property type="entry name" value="Por_Secre_tail"/>
    <property type="match status" value="1"/>
</dbReference>
<protein>
    <submittedName>
        <fullName evidence="3">T9SS C-terminal target domain-containing protein</fullName>
    </submittedName>
</protein>
<gene>
    <name evidence="3" type="ORF">D4L85_15510</name>
</gene>
<keyword evidence="4" id="KW-1185">Reference proteome</keyword>
<dbReference type="PANTHER" id="PTHR36842">
    <property type="entry name" value="PROTEIN TOLB HOMOLOG"/>
    <property type="match status" value="1"/>
</dbReference>
<dbReference type="Gene3D" id="2.60.40.1080">
    <property type="match status" value="2"/>
</dbReference>
<dbReference type="Proteomes" id="UP000266183">
    <property type="component" value="Chromosome"/>
</dbReference>
<accession>A0A385SJF2</accession>
<dbReference type="EMBL" id="CP032382">
    <property type="protein sequence ID" value="AYB31883.1"/>
    <property type="molecule type" value="Genomic_DNA"/>
</dbReference>
<feature type="domain" description="Secretion system C-terminal sorting" evidence="2">
    <location>
        <begin position="822"/>
        <end position="892"/>
    </location>
</feature>
<dbReference type="KEGG" id="chk:D4L85_15510"/>
<evidence type="ECO:0000259" key="2">
    <source>
        <dbReference type="Pfam" id="PF18962"/>
    </source>
</evidence>
<dbReference type="AlphaFoldDB" id="A0A385SJF2"/>
<evidence type="ECO:0000313" key="4">
    <source>
        <dbReference type="Proteomes" id="UP000266183"/>
    </source>
</evidence>
<reference evidence="4" key="1">
    <citation type="submission" date="2018-09" db="EMBL/GenBank/DDBJ databases">
        <title>Chryseolinea sp. KIS68-18 isolated from soil.</title>
        <authorList>
            <person name="Weon H.-Y."/>
            <person name="Kwon S.-W."/>
            <person name="Lee S.A."/>
        </authorList>
    </citation>
    <scope>NUCLEOTIDE SEQUENCE [LARGE SCALE GENOMIC DNA]</scope>
    <source>
        <strain evidence="4">KIS68-18</strain>
    </source>
</reference>
<dbReference type="NCBIfam" id="TIGR04183">
    <property type="entry name" value="Por_Secre_tail"/>
    <property type="match status" value="1"/>
</dbReference>
<name>A0A385SJF2_9BACT</name>
<proteinExistence type="predicted"/>
<feature type="signal peptide" evidence="1">
    <location>
        <begin position="1"/>
        <end position="30"/>
    </location>
</feature>
<sequence length="894" mass="93019">MKNNMNILCKLALGILSLTGIFFPSSPAVAQWSTSAYANNSICTAPGNQDQTAIVSDGSGGAIIAWTDYRGESSRVYAQRIDANGLLKWTIDGIAVTTSQSFVQGAVEDGSGGVIITWVDLRNGNDFDIYVQRFNGQGQPQWTTGGIQVSASDGFQTNPVITTDGHGGAIIAWIDDGPEMDAAKDVYIQHVNADGSLGWPVNNPVTEAYYRQEDIKIISDENGGAIVAWTDYRNTTTGTTAVDVYAQRISAGGSQVWTTDGIGVAVYDRYQQYPQLTGDGHGGAIIVWEDDRDADNTNAFNVDIYGQHISAVGDVLWTANGVGIGVSPDTQTRPVLTKDGTGGAIITWQNGSGSYNAYVSYLVAQRVNGNGAKQWATAGVALNNAGMENPQITPDGAGGVIIAWEDYRGQLPIGALKDIFAQRVDANGQTLWPNGGSAISNSTFVQQSPRLIPDNQGGAIVAFVDARTNTTTDIYAQRIQADGTLGGGNGGKSDQLITFNALPSKKISDGDFALTAIASSGLTVTYTSDNPSVATISGTIVVMTGMGTTTITASQPGGTMYNPAPPVSQTLTVVKGDQTITFNALPVKVPGDPDFTLNATASSGLAVSYTSSNGAVATVSGNTVTIHGTGSTTLTASQAGDTNYNAAPSVAQTLSVRTAQSIGFPVVAAKTMGDPSFVLSATATSGLTVVFSSASDKISIAGNIASLLKAGSVTVFADQPGNTTFAAAPRTSQTFCINPAKPVISVSNADPSAPVLTSSSVGGNQWFKDGVAMNNETQRTLTLLEAGTYSVIVTVDNCQSEPSDERTFIVTGIEDPSGSVNVYPNPMQDQLVVDAGVLASGSPVKVNLYDAIGRVVHEDSGPGKFVIDVTALKTGLYVLKVFNGKQVITKKLLK</sequence>
<evidence type="ECO:0000313" key="3">
    <source>
        <dbReference type="EMBL" id="AYB31883.1"/>
    </source>
</evidence>
<keyword evidence="1" id="KW-0732">Signal</keyword>
<dbReference type="InterPro" id="IPR026444">
    <property type="entry name" value="Secre_tail"/>
</dbReference>